<comment type="caution">
    <text evidence="1">The sequence shown here is derived from an EMBL/GenBank/DDBJ whole genome shotgun (WGS) entry which is preliminary data.</text>
</comment>
<dbReference type="InterPro" id="IPR019270">
    <property type="entry name" value="DUF2283"/>
</dbReference>
<name>A0A519BHW6_ACIG2</name>
<dbReference type="EMBL" id="SGBC01000001">
    <property type="protein sequence ID" value="RZD16856.1"/>
    <property type="molecule type" value="Genomic_DNA"/>
</dbReference>
<proteinExistence type="predicted"/>
<reference evidence="1 2" key="1">
    <citation type="journal article" date="2019" name="ISME J.">
        <title>Insights into ecological role of a new deltaproteobacterial order Candidatus Acidulodesulfobacterales by metagenomics and metatranscriptomics.</title>
        <authorList>
            <person name="Tan S."/>
            <person name="Liu J."/>
            <person name="Fang Y."/>
            <person name="Hedlund B.P."/>
            <person name="Lian Z.H."/>
            <person name="Huang L.Y."/>
            <person name="Li J.T."/>
            <person name="Huang L.N."/>
            <person name="Li W.J."/>
            <person name="Jiang H.C."/>
            <person name="Dong H.L."/>
            <person name="Shu W.S."/>
        </authorList>
    </citation>
    <scope>NUCLEOTIDE SEQUENCE [LARGE SCALE GENOMIC DNA]</scope>
    <source>
        <strain evidence="1">AP2</strain>
    </source>
</reference>
<accession>A0A519BHW6</accession>
<organism evidence="1 2">
    <name type="scientific">Acididesulfobacter guangdongensis</name>
    <dbReference type="NCBI Taxonomy" id="2597225"/>
    <lineage>
        <taxon>Bacteria</taxon>
        <taxon>Deltaproteobacteria</taxon>
        <taxon>Candidatus Acidulodesulfobacterales</taxon>
        <taxon>Candidatus Acididesulfobacter</taxon>
    </lineage>
</organism>
<dbReference type="Pfam" id="PF10049">
    <property type="entry name" value="DUF2283"/>
    <property type="match status" value="1"/>
</dbReference>
<dbReference type="AlphaFoldDB" id="A0A519BHW6"/>
<gene>
    <name evidence="1" type="ORF">EVJ46_01055</name>
</gene>
<sequence length="75" mass="8411">MKVTYDPKYNISYIKLAESSEKVETIKISDEVNIDLSPDGKIYGIELLNANELMKQDGELVFLNEGTGEETKIAI</sequence>
<evidence type="ECO:0000313" key="1">
    <source>
        <dbReference type="EMBL" id="RZD16856.1"/>
    </source>
</evidence>
<evidence type="ECO:0000313" key="2">
    <source>
        <dbReference type="Proteomes" id="UP000316562"/>
    </source>
</evidence>
<dbReference type="Proteomes" id="UP000316562">
    <property type="component" value="Unassembled WGS sequence"/>
</dbReference>
<protein>
    <submittedName>
        <fullName evidence="1">DUF2283 domain-containing protein</fullName>
    </submittedName>
</protein>